<accession>A0A1I6T292</accession>
<dbReference type="STRING" id="871741.SAMN05192570_2900"/>
<feature type="region of interest" description="Disordered" evidence="1">
    <location>
        <begin position="49"/>
        <end position="74"/>
    </location>
</feature>
<dbReference type="AlphaFoldDB" id="A0A1I6T292"/>
<dbReference type="EMBL" id="FOZV01000007">
    <property type="protein sequence ID" value="SFS83372.1"/>
    <property type="molecule type" value="Genomic_DNA"/>
</dbReference>
<dbReference type="Proteomes" id="UP000198788">
    <property type="component" value="Unassembled WGS sequence"/>
</dbReference>
<name>A0A1I6T292_9CAUL</name>
<dbReference type="OrthoDB" id="7206957at2"/>
<dbReference type="RefSeq" id="WP_092312356.1">
    <property type="nucleotide sequence ID" value="NZ_FOZV01000007.1"/>
</dbReference>
<organism evidence="3 4">
    <name type="scientific">Brevundimonas viscosa</name>
    <dbReference type="NCBI Taxonomy" id="871741"/>
    <lineage>
        <taxon>Bacteria</taxon>
        <taxon>Pseudomonadati</taxon>
        <taxon>Pseudomonadota</taxon>
        <taxon>Alphaproteobacteria</taxon>
        <taxon>Caulobacterales</taxon>
        <taxon>Caulobacteraceae</taxon>
        <taxon>Brevundimonas</taxon>
    </lineage>
</organism>
<proteinExistence type="predicted"/>
<keyword evidence="2" id="KW-0812">Transmembrane</keyword>
<evidence type="ECO:0000313" key="3">
    <source>
        <dbReference type="EMBL" id="SFS83372.1"/>
    </source>
</evidence>
<keyword evidence="4" id="KW-1185">Reference proteome</keyword>
<keyword evidence="2" id="KW-0472">Membrane</keyword>
<keyword evidence="2" id="KW-1133">Transmembrane helix</keyword>
<reference evidence="4" key="1">
    <citation type="submission" date="2016-10" db="EMBL/GenBank/DDBJ databases">
        <authorList>
            <person name="Varghese N."/>
            <person name="Submissions S."/>
        </authorList>
    </citation>
    <scope>NUCLEOTIDE SEQUENCE [LARGE SCALE GENOMIC DNA]</scope>
    <source>
        <strain evidence="4">CGMCC 1.10683</strain>
    </source>
</reference>
<evidence type="ECO:0000256" key="1">
    <source>
        <dbReference type="SAM" id="MobiDB-lite"/>
    </source>
</evidence>
<evidence type="ECO:0000256" key="2">
    <source>
        <dbReference type="SAM" id="Phobius"/>
    </source>
</evidence>
<feature type="transmembrane region" description="Helical" evidence="2">
    <location>
        <begin position="13"/>
        <end position="30"/>
    </location>
</feature>
<gene>
    <name evidence="3" type="ORF">SAMN05192570_2900</name>
</gene>
<feature type="compositionally biased region" description="Basic and acidic residues" evidence="1">
    <location>
        <begin position="49"/>
        <end position="61"/>
    </location>
</feature>
<evidence type="ECO:0000313" key="4">
    <source>
        <dbReference type="Proteomes" id="UP000198788"/>
    </source>
</evidence>
<protein>
    <submittedName>
        <fullName evidence="3">Uncharacterized protein</fullName>
    </submittedName>
</protein>
<sequence length="74" mass="8570">MTLFGRTLGAEEIASLVFMLGTLALWLFVLRGERDWRRWFTRWEADRKARREAEIANRNRPGDPPSGPARGPWG</sequence>